<organism evidence="2 3">
    <name type="scientific">Roridomyces roridus</name>
    <dbReference type="NCBI Taxonomy" id="1738132"/>
    <lineage>
        <taxon>Eukaryota</taxon>
        <taxon>Fungi</taxon>
        <taxon>Dikarya</taxon>
        <taxon>Basidiomycota</taxon>
        <taxon>Agaricomycotina</taxon>
        <taxon>Agaricomycetes</taxon>
        <taxon>Agaricomycetidae</taxon>
        <taxon>Agaricales</taxon>
        <taxon>Marasmiineae</taxon>
        <taxon>Mycenaceae</taxon>
        <taxon>Roridomyces</taxon>
    </lineage>
</organism>
<proteinExistence type="predicted"/>
<keyword evidence="1" id="KW-1133">Transmembrane helix</keyword>
<reference evidence="2" key="1">
    <citation type="submission" date="2023-03" db="EMBL/GenBank/DDBJ databases">
        <title>Massive genome expansion in bonnet fungi (Mycena s.s.) driven by repeated elements and novel gene families across ecological guilds.</title>
        <authorList>
            <consortium name="Lawrence Berkeley National Laboratory"/>
            <person name="Harder C.B."/>
            <person name="Miyauchi S."/>
            <person name="Viragh M."/>
            <person name="Kuo A."/>
            <person name="Thoen E."/>
            <person name="Andreopoulos B."/>
            <person name="Lu D."/>
            <person name="Skrede I."/>
            <person name="Drula E."/>
            <person name="Henrissat B."/>
            <person name="Morin E."/>
            <person name="Kohler A."/>
            <person name="Barry K."/>
            <person name="LaButti K."/>
            <person name="Morin E."/>
            <person name="Salamov A."/>
            <person name="Lipzen A."/>
            <person name="Mereny Z."/>
            <person name="Hegedus B."/>
            <person name="Baldrian P."/>
            <person name="Stursova M."/>
            <person name="Weitz H."/>
            <person name="Taylor A."/>
            <person name="Grigoriev I.V."/>
            <person name="Nagy L.G."/>
            <person name="Martin F."/>
            <person name="Kauserud H."/>
        </authorList>
    </citation>
    <scope>NUCLEOTIDE SEQUENCE</scope>
    <source>
        <strain evidence="2">9284</strain>
    </source>
</reference>
<evidence type="ECO:0000256" key="1">
    <source>
        <dbReference type="SAM" id="Phobius"/>
    </source>
</evidence>
<keyword evidence="1" id="KW-0472">Membrane</keyword>
<gene>
    <name evidence="2" type="ORF">FB45DRAFT_935660</name>
</gene>
<evidence type="ECO:0000313" key="2">
    <source>
        <dbReference type="EMBL" id="KAJ7615431.1"/>
    </source>
</evidence>
<keyword evidence="3" id="KW-1185">Reference proteome</keyword>
<keyword evidence="1" id="KW-0812">Transmembrane</keyword>
<protein>
    <submittedName>
        <fullName evidence="2">Uncharacterized protein</fullName>
    </submittedName>
</protein>
<dbReference type="Proteomes" id="UP001221142">
    <property type="component" value="Unassembled WGS sequence"/>
</dbReference>
<evidence type="ECO:0000313" key="3">
    <source>
        <dbReference type="Proteomes" id="UP001221142"/>
    </source>
</evidence>
<comment type="caution">
    <text evidence="2">The sequence shown here is derived from an EMBL/GenBank/DDBJ whole genome shotgun (WGS) entry which is preliminary data.</text>
</comment>
<dbReference type="AlphaFoldDB" id="A0AAD7BAJ6"/>
<name>A0AAD7BAJ6_9AGAR</name>
<dbReference type="EMBL" id="JARKIF010000024">
    <property type="protein sequence ID" value="KAJ7615431.1"/>
    <property type="molecule type" value="Genomic_DNA"/>
</dbReference>
<accession>A0AAD7BAJ6</accession>
<sequence length="111" mass="12507">MGAIFSAIGRGINAIISAIAGVLMAIVGAITTVRCFPLLLHLSSPTVNHLYTGNRNNLRRHRRHTLLPVFRIPRLWREARAEKGRCGRRWGGYVLSEEMSASWIFFSHVHT</sequence>
<feature type="transmembrane region" description="Helical" evidence="1">
    <location>
        <begin position="12"/>
        <end position="33"/>
    </location>
</feature>